<dbReference type="EMBL" id="FWFK01000005">
    <property type="protein sequence ID" value="SLN57806.1"/>
    <property type="molecule type" value="Genomic_DNA"/>
</dbReference>
<keyword evidence="6" id="KW-1185">Reference proteome</keyword>
<dbReference type="CDD" id="cd17574">
    <property type="entry name" value="REC_OmpR"/>
    <property type="match status" value="1"/>
</dbReference>
<accession>A0A1X6ZRV7</accession>
<dbReference type="PROSITE" id="PS50110">
    <property type="entry name" value="RESPONSE_REGULATORY"/>
    <property type="match status" value="1"/>
</dbReference>
<feature type="region of interest" description="Disordered" evidence="3">
    <location>
        <begin position="1"/>
        <end position="24"/>
    </location>
</feature>
<protein>
    <submittedName>
        <fullName evidence="5">Transcriptional regulatory protein AfsQ1</fullName>
    </submittedName>
</protein>
<evidence type="ECO:0000259" key="4">
    <source>
        <dbReference type="PROSITE" id="PS50110"/>
    </source>
</evidence>
<dbReference type="InterPro" id="IPR001789">
    <property type="entry name" value="Sig_transdc_resp-reg_receiver"/>
</dbReference>
<dbReference type="SUPFAM" id="SSF81606">
    <property type="entry name" value="PP2C-like"/>
    <property type="match status" value="1"/>
</dbReference>
<keyword evidence="2" id="KW-0597">Phosphoprotein</keyword>
<dbReference type="GO" id="GO:0016791">
    <property type="term" value="F:phosphatase activity"/>
    <property type="evidence" value="ECO:0007669"/>
    <property type="project" value="TreeGrafter"/>
</dbReference>
<feature type="modified residue" description="4-aspartylphosphate" evidence="2">
    <location>
        <position position="80"/>
    </location>
</feature>
<keyword evidence="1" id="KW-0378">Hydrolase</keyword>
<reference evidence="5 6" key="1">
    <citation type="submission" date="2017-03" db="EMBL/GenBank/DDBJ databases">
        <authorList>
            <person name="Afonso C.L."/>
            <person name="Miller P.J."/>
            <person name="Scott M.A."/>
            <person name="Spackman E."/>
            <person name="Goraichik I."/>
            <person name="Dimitrov K.M."/>
            <person name="Suarez D.L."/>
            <person name="Swayne D.E."/>
        </authorList>
    </citation>
    <scope>NUCLEOTIDE SEQUENCE [LARGE SCALE GENOMIC DNA]</scope>
    <source>
        <strain evidence="5 6">CECT 8625</strain>
    </source>
</reference>
<evidence type="ECO:0000313" key="6">
    <source>
        <dbReference type="Proteomes" id="UP000193570"/>
    </source>
</evidence>
<dbReference type="InterPro" id="IPR052016">
    <property type="entry name" value="Bact_Sigma-Reg"/>
</dbReference>
<gene>
    <name evidence="5" type="primary">afsQ1</name>
    <name evidence="5" type="ORF">ROJ8625_02897</name>
</gene>
<dbReference type="InterPro" id="IPR001932">
    <property type="entry name" value="PPM-type_phosphatase-like_dom"/>
</dbReference>
<evidence type="ECO:0000256" key="2">
    <source>
        <dbReference type="PROSITE-ProRule" id="PRU00169"/>
    </source>
</evidence>
<evidence type="ECO:0000256" key="1">
    <source>
        <dbReference type="ARBA" id="ARBA00022801"/>
    </source>
</evidence>
<dbReference type="Pfam" id="PF00072">
    <property type="entry name" value="Response_reg"/>
    <property type="match status" value="1"/>
</dbReference>
<feature type="domain" description="Response regulatory" evidence="4">
    <location>
        <begin position="31"/>
        <end position="147"/>
    </location>
</feature>
<dbReference type="InterPro" id="IPR011006">
    <property type="entry name" value="CheY-like_superfamily"/>
</dbReference>
<dbReference type="OrthoDB" id="9811749at2"/>
<evidence type="ECO:0000256" key="3">
    <source>
        <dbReference type="SAM" id="MobiDB-lite"/>
    </source>
</evidence>
<evidence type="ECO:0000313" key="5">
    <source>
        <dbReference type="EMBL" id="SLN57806.1"/>
    </source>
</evidence>
<dbReference type="InterPro" id="IPR036457">
    <property type="entry name" value="PPM-type-like_dom_sf"/>
</dbReference>
<sequence>MIEPHRLPRAGSASPEHGRDAAPPGAAVLPRILVVDDSAGQRMMLSRRLGRWGYRVTEARDASEALAHLAEVPHDIVLSDWMMPGMDGLELCRRLRAMPRRDYSYFILLTSKSDKAEVARGLDAGADDFVSKPVNPAELRARLNAGARILSMQAELQQQTAVISDTLHKLRGAYDAIERDLRQARTIQQALVPRRSLSVGATEVSLLFKPCGHVGGDLVGMFSPGHGRLGVYAIDVSGHGITSAMVTARVAGYLNPDFPEQNLALEPRFGRFFALRRPEEVVRQLNARLMSDPGVDEYLTMAYASCDLDGGRIDLVQAGHPSPLLLRADGRAEFVGLGGLPVGLMPEVEPMALSLRLSPGDRLLLYSDGVTEAETRTGGMLGEDGLLQIIRACWASRGTEFLDELFWRLSQAAAPGDGFQDDVSAALLDYRPGAPG</sequence>
<dbReference type="RefSeq" id="WP_085792818.1">
    <property type="nucleotide sequence ID" value="NZ_FWFK01000005.1"/>
</dbReference>
<dbReference type="GO" id="GO:0000160">
    <property type="term" value="P:phosphorelay signal transduction system"/>
    <property type="evidence" value="ECO:0007669"/>
    <property type="project" value="InterPro"/>
</dbReference>
<dbReference type="PANTHER" id="PTHR43156:SF2">
    <property type="entry name" value="STAGE II SPORULATION PROTEIN E"/>
    <property type="match status" value="1"/>
</dbReference>
<dbReference type="AlphaFoldDB" id="A0A1X6ZRV7"/>
<proteinExistence type="predicted"/>
<dbReference type="PANTHER" id="PTHR43156">
    <property type="entry name" value="STAGE II SPORULATION PROTEIN E-RELATED"/>
    <property type="match status" value="1"/>
</dbReference>
<dbReference type="SMART" id="SM00448">
    <property type="entry name" value="REC"/>
    <property type="match status" value="1"/>
</dbReference>
<dbReference type="Pfam" id="PF07228">
    <property type="entry name" value="SpoIIE"/>
    <property type="match status" value="1"/>
</dbReference>
<dbReference type="Proteomes" id="UP000193570">
    <property type="component" value="Unassembled WGS sequence"/>
</dbReference>
<dbReference type="SUPFAM" id="SSF52172">
    <property type="entry name" value="CheY-like"/>
    <property type="match status" value="1"/>
</dbReference>
<dbReference type="Gene3D" id="3.40.50.2300">
    <property type="match status" value="1"/>
</dbReference>
<dbReference type="Gene3D" id="3.60.40.10">
    <property type="entry name" value="PPM-type phosphatase domain"/>
    <property type="match status" value="1"/>
</dbReference>
<organism evidence="5 6">
    <name type="scientific">Roseivivax jejudonensis</name>
    <dbReference type="NCBI Taxonomy" id="1529041"/>
    <lineage>
        <taxon>Bacteria</taxon>
        <taxon>Pseudomonadati</taxon>
        <taxon>Pseudomonadota</taxon>
        <taxon>Alphaproteobacteria</taxon>
        <taxon>Rhodobacterales</taxon>
        <taxon>Roseobacteraceae</taxon>
        <taxon>Roseivivax</taxon>
    </lineage>
</organism>
<dbReference type="SMART" id="SM00331">
    <property type="entry name" value="PP2C_SIG"/>
    <property type="match status" value="1"/>
</dbReference>
<name>A0A1X6ZRV7_9RHOB</name>